<dbReference type="InterPro" id="IPR032675">
    <property type="entry name" value="LRR_dom_sf"/>
</dbReference>
<dbReference type="InterPro" id="IPR003591">
    <property type="entry name" value="Leu-rich_rpt_typical-subtyp"/>
</dbReference>
<dbReference type="SMART" id="SM00369">
    <property type="entry name" value="LRR_TYP"/>
    <property type="match status" value="3"/>
</dbReference>
<dbReference type="GO" id="GO:0005886">
    <property type="term" value="C:plasma membrane"/>
    <property type="evidence" value="ECO:0007669"/>
    <property type="project" value="TreeGrafter"/>
</dbReference>
<organism evidence="7 8">
    <name type="scientific">Holothuria leucospilota</name>
    <name type="common">Black long sea cucumber</name>
    <name type="synonym">Mertensiothuria leucospilota</name>
    <dbReference type="NCBI Taxonomy" id="206669"/>
    <lineage>
        <taxon>Eukaryota</taxon>
        <taxon>Metazoa</taxon>
        <taxon>Echinodermata</taxon>
        <taxon>Eleutherozoa</taxon>
        <taxon>Echinozoa</taxon>
        <taxon>Holothuroidea</taxon>
        <taxon>Aspidochirotacea</taxon>
        <taxon>Aspidochirotida</taxon>
        <taxon>Holothuriidae</taxon>
        <taxon>Holothuria</taxon>
    </lineage>
</organism>
<dbReference type="InterPro" id="IPR001611">
    <property type="entry name" value="Leu-rich_rpt"/>
</dbReference>
<dbReference type="Proteomes" id="UP001152320">
    <property type="component" value="Chromosome 18"/>
</dbReference>
<dbReference type="InterPro" id="IPR050541">
    <property type="entry name" value="LRR_TM_domain-containing"/>
</dbReference>
<feature type="region of interest" description="Disordered" evidence="4">
    <location>
        <begin position="415"/>
        <end position="437"/>
    </location>
</feature>
<feature type="compositionally biased region" description="Basic and acidic residues" evidence="4">
    <location>
        <begin position="574"/>
        <end position="593"/>
    </location>
</feature>
<evidence type="ECO:0000313" key="7">
    <source>
        <dbReference type="EMBL" id="KAJ8024449.1"/>
    </source>
</evidence>
<sequence length="593" mass="66660">MNGDVNIKLKIKKFLCLLLLVLINFAGTVEAAAISCPNRCQCWHTQLVCGGAVRGSPLKTITSVPVNIDKIGTRIDIGNFSRNSISVLHEKNFVGLEKARILDLSHNDISVISDGAFEMAASKTSLKILYLSFNRIQELRSEMFRGLSDLWQLYLGHNDIHVIKNDAFLKMHELHMISLRYSLRHWNYSIKPFKPLAHLKMMYVAQTKENSCTCGFFYFMNDVISRHINVIDEADATMHCTQSDISCETRDTSNYDLSTPSELLLPIGVEELIPPVSENGIITYEGKSYSLYVPEGQHLLMVYDMDVRRRIAHIQQRVVRDHYERLFRMRMREILQKTFHQKSLSTTKAKESTQTTSSNPIFITTKPTTNVKAKVKIYSPLTKLDHVTTLPAKPLMPPQRAQSQVKQVLKATTGKPMANEGKSMTKEGKPMSTEGKPTTKEAVNMGVTLALIFTAITLSFFLFAFLMATMMGFGPCSNAVGDESGQVTNDKSGCFRCCDNITSKLAIRRAFINSRGETSSPKKGFSTLHNTAKSRIDEKRKLQATSSDPLPEEAIQALTREQRRRTLGGQSRASSERTGFDSDSDSDHELFMR</sequence>
<keyword evidence="1" id="KW-0433">Leucine-rich repeat</keyword>
<feature type="transmembrane region" description="Helical" evidence="5">
    <location>
        <begin position="445"/>
        <end position="468"/>
    </location>
</feature>
<dbReference type="OrthoDB" id="1574204at2759"/>
<evidence type="ECO:0000256" key="3">
    <source>
        <dbReference type="ARBA" id="ARBA00022737"/>
    </source>
</evidence>
<dbReference type="PROSITE" id="PS51450">
    <property type="entry name" value="LRR"/>
    <property type="match status" value="2"/>
</dbReference>
<evidence type="ECO:0000256" key="6">
    <source>
        <dbReference type="SAM" id="SignalP"/>
    </source>
</evidence>
<keyword evidence="5" id="KW-1133">Transmembrane helix</keyword>
<dbReference type="Gene3D" id="3.80.10.10">
    <property type="entry name" value="Ribonuclease Inhibitor"/>
    <property type="match status" value="1"/>
</dbReference>
<feature type="chain" id="PRO_5040262059" evidence="6">
    <location>
        <begin position="32"/>
        <end position="593"/>
    </location>
</feature>
<protein>
    <submittedName>
        <fullName evidence="7">Immunoglobulin superfamily member 10</fullName>
    </submittedName>
</protein>
<dbReference type="PANTHER" id="PTHR24369:SF210">
    <property type="entry name" value="CHAOPTIN-RELATED"/>
    <property type="match status" value="1"/>
</dbReference>
<evidence type="ECO:0000256" key="4">
    <source>
        <dbReference type="SAM" id="MobiDB-lite"/>
    </source>
</evidence>
<evidence type="ECO:0000256" key="2">
    <source>
        <dbReference type="ARBA" id="ARBA00022729"/>
    </source>
</evidence>
<evidence type="ECO:0000313" key="8">
    <source>
        <dbReference type="Proteomes" id="UP001152320"/>
    </source>
</evidence>
<keyword evidence="5" id="KW-0812">Transmembrane</keyword>
<proteinExistence type="predicted"/>
<comment type="caution">
    <text evidence="7">The sequence shown here is derived from an EMBL/GenBank/DDBJ whole genome shotgun (WGS) entry which is preliminary data.</text>
</comment>
<feature type="region of interest" description="Disordered" evidence="4">
    <location>
        <begin position="541"/>
        <end position="593"/>
    </location>
</feature>
<evidence type="ECO:0000256" key="5">
    <source>
        <dbReference type="SAM" id="Phobius"/>
    </source>
</evidence>
<keyword evidence="8" id="KW-1185">Reference proteome</keyword>
<dbReference type="PANTHER" id="PTHR24369">
    <property type="entry name" value="ANTIGEN BSP, PUTATIVE-RELATED"/>
    <property type="match status" value="1"/>
</dbReference>
<dbReference type="EMBL" id="JAIZAY010000018">
    <property type="protein sequence ID" value="KAJ8024449.1"/>
    <property type="molecule type" value="Genomic_DNA"/>
</dbReference>
<feature type="signal peptide" evidence="6">
    <location>
        <begin position="1"/>
        <end position="31"/>
    </location>
</feature>
<dbReference type="Pfam" id="PF13855">
    <property type="entry name" value="LRR_8"/>
    <property type="match status" value="2"/>
</dbReference>
<keyword evidence="2 6" id="KW-0732">Signal</keyword>
<reference evidence="7" key="1">
    <citation type="submission" date="2021-10" db="EMBL/GenBank/DDBJ databases">
        <title>Tropical sea cucumber genome reveals ecological adaptation and Cuvierian tubules defense mechanism.</title>
        <authorList>
            <person name="Chen T."/>
        </authorList>
    </citation>
    <scope>NUCLEOTIDE SEQUENCE</scope>
    <source>
        <strain evidence="7">Nanhai2018</strain>
        <tissue evidence="7">Muscle</tissue>
    </source>
</reference>
<name>A0A9Q0YPP0_HOLLE</name>
<keyword evidence="3" id="KW-0677">Repeat</keyword>
<keyword evidence="5" id="KW-0472">Membrane</keyword>
<dbReference type="AlphaFoldDB" id="A0A9Q0YPP0"/>
<accession>A0A9Q0YPP0</accession>
<gene>
    <name evidence="7" type="ORF">HOLleu_34362</name>
</gene>
<evidence type="ECO:0000256" key="1">
    <source>
        <dbReference type="ARBA" id="ARBA00022614"/>
    </source>
</evidence>
<dbReference type="SUPFAM" id="SSF52058">
    <property type="entry name" value="L domain-like"/>
    <property type="match status" value="1"/>
</dbReference>